<evidence type="ECO:0000256" key="4">
    <source>
        <dbReference type="ARBA" id="ARBA00023002"/>
    </source>
</evidence>
<accession>A0A9X1P159</accession>
<evidence type="ECO:0000256" key="2">
    <source>
        <dbReference type="ARBA" id="ARBA00022630"/>
    </source>
</evidence>
<dbReference type="Proteomes" id="UP001139035">
    <property type="component" value="Unassembled WGS sequence"/>
</dbReference>
<dbReference type="EMBL" id="JAJUWU010000014">
    <property type="protein sequence ID" value="MCE7029162.1"/>
    <property type="molecule type" value="Genomic_DNA"/>
</dbReference>
<organism evidence="6 7">
    <name type="scientific">Jiella avicenniae</name>
    <dbReference type="NCBI Taxonomy" id="2907202"/>
    <lineage>
        <taxon>Bacteria</taxon>
        <taxon>Pseudomonadati</taxon>
        <taxon>Pseudomonadota</taxon>
        <taxon>Alphaproteobacteria</taxon>
        <taxon>Hyphomicrobiales</taxon>
        <taxon>Aurantimonadaceae</taxon>
        <taxon>Jiella</taxon>
    </lineage>
</organism>
<dbReference type="PANTHER" id="PTHR42913:SF9">
    <property type="entry name" value="SLR1591 PROTEIN"/>
    <property type="match status" value="1"/>
</dbReference>
<keyword evidence="3" id="KW-0274">FAD</keyword>
<dbReference type="SUPFAM" id="SSF51905">
    <property type="entry name" value="FAD/NAD(P)-binding domain"/>
    <property type="match status" value="2"/>
</dbReference>
<evidence type="ECO:0000259" key="5">
    <source>
        <dbReference type="Pfam" id="PF07992"/>
    </source>
</evidence>
<comment type="caution">
    <text evidence="6">The sequence shown here is derived from an EMBL/GenBank/DDBJ whole genome shotgun (WGS) entry which is preliminary data.</text>
</comment>
<keyword evidence="4" id="KW-0560">Oxidoreductase</keyword>
<dbReference type="PANTHER" id="PTHR42913">
    <property type="entry name" value="APOPTOSIS-INDUCING FACTOR 1"/>
    <property type="match status" value="1"/>
</dbReference>
<evidence type="ECO:0000313" key="7">
    <source>
        <dbReference type="Proteomes" id="UP001139035"/>
    </source>
</evidence>
<name>A0A9X1P159_9HYPH</name>
<dbReference type="GO" id="GO:0003955">
    <property type="term" value="F:NAD(P)H dehydrogenase (quinone) activity"/>
    <property type="evidence" value="ECO:0007669"/>
    <property type="project" value="TreeGrafter"/>
</dbReference>
<proteinExistence type="predicted"/>
<evidence type="ECO:0000256" key="3">
    <source>
        <dbReference type="ARBA" id="ARBA00022827"/>
    </source>
</evidence>
<dbReference type="AlphaFoldDB" id="A0A9X1P159"/>
<dbReference type="NCBIfam" id="TIGR03169">
    <property type="entry name" value="Nterm_to_SelD"/>
    <property type="match status" value="1"/>
</dbReference>
<keyword evidence="7" id="KW-1185">Reference proteome</keyword>
<dbReference type="Gene3D" id="3.50.50.100">
    <property type="match status" value="1"/>
</dbReference>
<dbReference type="Pfam" id="PF07992">
    <property type="entry name" value="Pyr_redox_2"/>
    <property type="match status" value="1"/>
</dbReference>
<evidence type="ECO:0000256" key="1">
    <source>
        <dbReference type="ARBA" id="ARBA00001974"/>
    </source>
</evidence>
<dbReference type="InterPro" id="IPR036188">
    <property type="entry name" value="FAD/NAD-bd_sf"/>
</dbReference>
<dbReference type="RefSeq" id="WP_233720155.1">
    <property type="nucleotide sequence ID" value="NZ_JAJUWU010000014.1"/>
</dbReference>
<dbReference type="InterPro" id="IPR023753">
    <property type="entry name" value="FAD/NAD-binding_dom"/>
</dbReference>
<dbReference type="InterPro" id="IPR051169">
    <property type="entry name" value="NADH-Q_oxidoreductase"/>
</dbReference>
<gene>
    <name evidence="6" type="ORF">LZD57_14280</name>
</gene>
<comment type="cofactor">
    <cofactor evidence="1">
        <name>FAD</name>
        <dbReference type="ChEBI" id="CHEBI:57692"/>
    </cofactor>
</comment>
<evidence type="ECO:0000313" key="6">
    <source>
        <dbReference type="EMBL" id="MCE7029162.1"/>
    </source>
</evidence>
<feature type="domain" description="FAD/NAD(P)-binding" evidence="5">
    <location>
        <begin position="3"/>
        <end position="306"/>
    </location>
</feature>
<dbReference type="GO" id="GO:0019646">
    <property type="term" value="P:aerobic electron transport chain"/>
    <property type="evidence" value="ECO:0007669"/>
    <property type="project" value="TreeGrafter"/>
</dbReference>
<keyword evidence="2" id="KW-0285">Flavoprotein</keyword>
<sequence>MRDIVLIGGGHAHLFVLEAFADRPPGGVRLTLIAKEAFAPYSGMLPGRVSGQYPLDSGEIDLERLAERAGARFVHGAATAIDRERREVLVEGHSPIRYSLLSLDLGIVPDVSAIEGAATHGLVVKPISTFRRRLDLLLADLRSGRVKELAVVGGGPAGFELAHALRKRTDAEQGNRQADGAVSITLIAGNDLLAGLPERGRRLAREALADARIDLVEGRRAVRIEERAVILDDGRRVAADAALVTTAATAPEILRRSGLGVDEAGFLKVRPTLQAEDDDTLFAAGDCVTLVGQERPKAGVFAVREGPLLADNLFRAALGRSLRRYRAQTAHLMLLATARGEAIAVRNGLALKSRLFFRLKDWIDRRFVDRFGRDVRSESLPN</sequence>
<dbReference type="InterPro" id="IPR017584">
    <property type="entry name" value="Pyridine_nucleo_diS_OxRdtase_N"/>
</dbReference>
<reference evidence="6" key="1">
    <citation type="submission" date="2022-01" db="EMBL/GenBank/DDBJ databases">
        <title>Jiella avicenniae sp. nov., a novel endophytic bacterium isolated from bark of Avicennia marina.</title>
        <authorList>
            <person name="Tuo L."/>
        </authorList>
    </citation>
    <scope>NUCLEOTIDE SEQUENCE</scope>
    <source>
        <strain evidence="6">CBK1P-4</strain>
    </source>
</reference>
<protein>
    <submittedName>
        <fullName evidence="6">FAD-dependent oxidoreductase</fullName>
    </submittedName>
</protein>